<dbReference type="SMART" id="SM00575">
    <property type="entry name" value="ZnF_PMZ"/>
    <property type="match status" value="1"/>
</dbReference>
<accession>A0A8T3ANV3</accession>
<keyword evidence="6" id="KW-0539">Nucleus</keyword>
<dbReference type="InterPro" id="IPR006564">
    <property type="entry name" value="Znf_PMZ"/>
</dbReference>
<keyword evidence="2 6" id="KW-0479">Metal-binding</keyword>
<evidence type="ECO:0000313" key="10">
    <source>
        <dbReference type="Proteomes" id="UP000829196"/>
    </source>
</evidence>
<evidence type="ECO:0000256" key="4">
    <source>
        <dbReference type="ARBA" id="ARBA00022833"/>
    </source>
</evidence>
<evidence type="ECO:0000256" key="1">
    <source>
        <dbReference type="ARBA" id="ARBA00005889"/>
    </source>
</evidence>
<dbReference type="EMBL" id="JAGYWB010000015">
    <property type="protein sequence ID" value="KAI0497721.1"/>
    <property type="molecule type" value="Genomic_DNA"/>
</dbReference>
<comment type="caution">
    <text evidence="9">The sequence shown here is derived from an EMBL/GenBank/DDBJ whole genome shotgun (WGS) entry which is preliminary data.</text>
</comment>
<proteinExistence type="inferred from homology"/>
<evidence type="ECO:0000256" key="7">
    <source>
        <dbReference type="SAM" id="MobiDB-lite"/>
    </source>
</evidence>
<dbReference type="Pfam" id="PF10551">
    <property type="entry name" value="MULE"/>
    <property type="match status" value="1"/>
</dbReference>
<gene>
    <name evidence="9" type="ORF">KFK09_020955</name>
</gene>
<dbReference type="GO" id="GO:0005634">
    <property type="term" value="C:nucleus"/>
    <property type="evidence" value="ECO:0007669"/>
    <property type="project" value="UniProtKB-SubCell"/>
</dbReference>
<reference evidence="9" key="1">
    <citation type="journal article" date="2022" name="Front. Genet.">
        <title>Chromosome-Scale Assembly of the Dendrobium nobile Genome Provides Insights Into the Molecular Mechanism of the Biosynthesis of the Medicinal Active Ingredient of Dendrobium.</title>
        <authorList>
            <person name="Xu Q."/>
            <person name="Niu S.-C."/>
            <person name="Li K.-L."/>
            <person name="Zheng P.-J."/>
            <person name="Zhang X.-J."/>
            <person name="Jia Y."/>
            <person name="Liu Y."/>
            <person name="Niu Y.-X."/>
            <person name="Yu L.-H."/>
            <person name="Chen D.-F."/>
            <person name="Zhang G.-Q."/>
        </authorList>
    </citation>
    <scope>NUCLEOTIDE SEQUENCE</scope>
    <source>
        <tissue evidence="9">Leaf</tissue>
    </source>
</reference>
<evidence type="ECO:0000256" key="5">
    <source>
        <dbReference type="PROSITE-ProRule" id="PRU00325"/>
    </source>
</evidence>
<dbReference type="OrthoDB" id="641338at2759"/>
<dbReference type="PROSITE" id="PS50966">
    <property type="entry name" value="ZF_SWIM"/>
    <property type="match status" value="1"/>
</dbReference>
<dbReference type="InterPro" id="IPR004330">
    <property type="entry name" value="FAR1_DNA_bnd_dom"/>
</dbReference>
<protein>
    <recommendedName>
        <fullName evidence="6">Protein FAR1-RELATED SEQUENCE</fullName>
    </recommendedName>
</protein>
<dbReference type="InterPro" id="IPR018289">
    <property type="entry name" value="MULE_transposase_dom"/>
</dbReference>
<comment type="function">
    <text evidence="6">Putative transcription activator involved in regulating light control of development.</text>
</comment>
<evidence type="ECO:0000256" key="3">
    <source>
        <dbReference type="ARBA" id="ARBA00022771"/>
    </source>
</evidence>
<keyword evidence="4 6" id="KW-0862">Zinc</keyword>
<dbReference type="GO" id="GO:0008270">
    <property type="term" value="F:zinc ion binding"/>
    <property type="evidence" value="ECO:0007669"/>
    <property type="project" value="UniProtKB-UniRule"/>
</dbReference>
<organism evidence="9 10">
    <name type="scientific">Dendrobium nobile</name>
    <name type="common">Orchid</name>
    <dbReference type="NCBI Taxonomy" id="94219"/>
    <lineage>
        <taxon>Eukaryota</taxon>
        <taxon>Viridiplantae</taxon>
        <taxon>Streptophyta</taxon>
        <taxon>Embryophyta</taxon>
        <taxon>Tracheophyta</taxon>
        <taxon>Spermatophyta</taxon>
        <taxon>Magnoliopsida</taxon>
        <taxon>Liliopsida</taxon>
        <taxon>Asparagales</taxon>
        <taxon>Orchidaceae</taxon>
        <taxon>Epidendroideae</taxon>
        <taxon>Malaxideae</taxon>
        <taxon>Dendrobiinae</taxon>
        <taxon>Dendrobium</taxon>
    </lineage>
</organism>
<dbReference type="PANTHER" id="PTHR31669:SF297">
    <property type="entry name" value="PROTEIN FAR1-RELATED SEQUENCE"/>
    <property type="match status" value="1"/>
</dbReference>
<evidence type="ECO:0000256" key="6">
    <source>
        <dbReference type="RuleBase" id="RU367018"/>
    </source>
</evidence>
<name>A0A8T3ANV3_DENNO</name>
<dbReference type="Pfam" id="PF03101">
    <property type="entry name" value="FAR1"/>
    <property type="match status" value="1"/>
</dbReference>
<sequence length="873" mass="99965">MADEPILEEELVEENDVISEKGYAYSNKQLDKCGKIGDLSIGKHVSSKVIPANCRNEGATDSKEVVNLHDGDTGCDGKRDKIEMGMDDKVVAMDGRTPQVGMVFKSYEEVVSFYKLYALRVGFGVAVKKSSFTTYGLCRRLVLVCTKGGKGRENACYQSRPTAKTDCRAMIVVKLWGDGLLHLMEAHVEHNHPTNPSSARFLKCYKKMSCRMTNMIARASGHEGISLDDRESLNFMDGGRLKLEEGDNEAIHQFFARMQAKNPNFFYLMDLDTEGHLRNVFWADARSRASYQHFGDVISFDTSCLKYKFNIPLVLFLGTNHHGQSILLGCGLVAEQIVENYTWLLKTWLTCMNGLVPNAVITDESEMIKEAISDVFPKARHRICLWRMMKSVKEKLKEYAEHKTIKRALNRVVFDSCQVDEFEENWSELIKGFGLKGDDLFSSLYELRSFWIPAFLKDTFWAGMSITRYKERINSFFEGYLYLETCLKEFLSKYEVALQSKYETEAQADYESFYNAGIFVSKYHMEEQLSKLYSLNIFKVFQDELKGGLYCQVSLIKVDASSSTYKVRECAFINEIEKAENKDYDVLYIVDGFQVHCSCGFFQFRGILCRHSLSVLKLQQVYDIPARYIIDRWRKDFKQLNLISRKLKDGLNNYNTMERYDNLSMRCLSLVDIGVMSDEKYQLALKLIREVEKSLLDDNLFRDLQRKLLPFDNRLSESDENHASQEYGMFEESKNSPALPMKRRGRPPKKVKETSLETLPSSSKRKDNLGTSLIDNQNSFLQASPNASQLGAQIRIPGGVNLEEVNPNELSFGNHYGIHATPPDIMSNHSALQSANALQNQFGQQNLGNQQAVQWFYQPFFQEDQSPFVRRPG</sequence>
<dbReference type="InterPro" id="IPR031052">
    <property type="entry name" value="FHY3/FAR1"/>
</dbReference>
<evidence type="ECO:0000256" key="2">
    <source>
        <dbReference type="ARBA" id="ARBA00022723"/>
    </source>
</evidence>
<keyword evidence="10" id="KW-1185">Reference proteome</keyword>
<dbReference type="Pfam" id="PF04434">
    <property type="entry name" value="SWIM"/>
    <property type="match status" value="1"/>
</dbReference>
<feature type="domain" description="SWIM-type" evidence="8">
    <location>
        <begin position="584"/>
        <end position="620"/>
    </location>
</feature>
<dbReference type="PANTHER" id="PTHR31669">
    <property type="entry name" value="PROTEIN FAR1-RELATED SEQUENCE 10-RELATED"/>
    <property type="match status" value="1"/>
</dbReference>
<dbReference type="Proteomes" id="UP000829196">
    <property type="component" value="Unassembled WGS sequence"/>
</dbReference>
<comment type="similarity">
    <text evidence="1 6">Belongs to the FHY3/FAR1 family.</text>
</comment>
<dbReference type="GO" id="GO:0006355">
    <property type="term" value="P:regulation of DNA-templated transcription"/>
    <property type="evidence" value="ECO:0007669"/>
    <property type="project" value="UniProtKB-UniRule"/>
</dbReference>
<comment type="subcellular location">
    <subcellularLocation>
        <location evidence="6">Nucleus</location>
    </subcellularLocation>
</comment>
<evidence type="ECO:0000313" key="9">
    <source>
        <dbReference type="EMBL" id="KAI0497721.1"/>
    </source>
</evidence>
<dbReference type="AlphaFoldDB" id="A0A8T3ANV3"/>
<keyword evidence="3 5" id="KW-0863">Zinc-finger</keyword>
<dbReference type="InterPro" id="IPR007527">
    <property type="entry name" value="Znf_SWIM"/>
</dbReference>
<feature type="region of interest" description="Disordered" evidence="7">
    <location>
        <begin position="719"/>
        <end position="771"/>
    </location>
</feature>
<evidence type="ECO:0000259" key="8">
    <source>
        <dbReference type="PROSITE" id="PS50966"/>
    </source>
</evidence>